<feature type="transmembrane region" description="Helical" evidence="8">
    <location>
        <begin position="329"/>
        <end position="351"/>
    </location>
</feature>
<evidence type="ECO:0000256" key="8">
    <source>
        <dbReference type="SAM" id="Phobius"/>
    </source>
</evidence>
<evidence type="ECO:0000313" key="10">
    <source>
        <dbReference type="Proteomes" id="UP000010420"/>
    </source>
</evidence>
<organism evidence="9 10">
    <name type="scientific">Clostridium celatum DSM 1785</name>
    <dbReference type="NCBI Taxonomy" id="545697"/>
    <lineage>
        <taxon>Bacteria</taxon>
        <taxon>Bacillati</taxon>
        <taxon>Bacillota</taxon>
        <taxon>Clostridia</taxon>
        <taxon>Eubacteriales</taxon>
        <taxon>Clostridiaceae</taxon>
        <taxon>Clostridium</taxon>
    </lineage>
</organism>
<keyword evidence="5 8" id="KW-0812">Transmembrane</keyword>
<evidence type="ECO:0000256" key="5">
    <source>
        <dbReference type="ARBA" id="ARBA00022692"/>
    </source>
</evidence>
<comment type="caution">
    <text evidence="9">The sequence shown here is derived from an EMBL/GenBank/DDBJ whole genome shotgun (WGS) entry which is preliminary data.</text>
</comment>
<evidence type="ECO:0000256" key="3">
    <source>
        <dbReference type="ARBA" id="ARBA00022448"/>
    </source>
</evidence>
<reference evidence="9 10" key="1">
    <citation type="submission" date="2012-05" db="EMBL/GenBank/DDBJ databases">
        <authorList>
            <person name="Weinstock G."/>
            <person name="Sodergren E."/>
            <person name="Lobos E.A."/>
            <person name="Fulton L."/>
            <person name="Fulton R."/>
            <person name="Courtney L."/>
            <person name="Fronick C."/>
            <person name="O'Laughlin M."/>
            <person name="Godfrey J."/>
            <person name="Wilson R.M."/>
            <person name="Miner T."/>
            <person name="Farmer C."/>
            <person name="Delehaunty K."/>
            <person name="Cordes M."/>
            <person name="Minx P."/>
            <person name="Tomlinson C."/>
            <person name="Chen J."/>
            <person name="Wollam A."/>
            <person name="Pepin K.H."/>
            <person name="Bhonagiri V."/>
            <person name="Zhang X."/>
            <person name="Suruliraj S."/>
            <person name="Warren W."/>
            <person name="Mitreva M."/>
            <person name="Mardis E.R."/>
            <person name="Wilson R.K."/>
        </authorList>
    </citation>
    <scope>NUCLEOTIDE SEQUENCE [LARGE SCALE GENOMIC DNA]</scope>
    <source>
        <strain evidence="9 10">DSM 1785</strain>
    </source>
</reference>
<proteinExistence type="inferred from homology"/>
<feature type="transmembrane region" description="Helical" evidence="8">
    <location>
        <begin position="215"/>
        <end position="237"/>
    </location>
</feature>
<dbReference type="PANTHER" id="PTHR34975">
    <property type="entry name" value="SPORE GERMINATION PROTEIN A2"/>
    <property type="match status" value="1"/>
</dbReference>
<dbReference type="STRING" id="545697.HMPREF0216_02725"/>
<comment type="subcellular location">
    <subcellularLocation>
        <location evidence="1">Membrane</location>
        <topology evidence="1">Multi-pass membrane protein</topology>
    </subcellularLocation>
</comment>
<name>L1Q9N0_9CLOT</name>
<dbReference type="RefSeq" id="WP_005214805.1">
    <property type="nucleotide sequence ID" value="NZ_KB291676.1"/>
</dbReference>
<dbReference type="InterPro" id="IPR004761">
    <property type="entry name" value="Spore_GerAB"/>
</dbReference>
<dbReference type="PATRIC" id="fig|545697.3.peg.2680"/>
<dbReference type="eggNOG" id="ENOG502Z93X">
    <property type="taxonomic scope" value="Bacteria"/>
</dbReference>
<dbReference type="Pfam" id="PF03845">
    <property type="entry name" value="Spore_permease"/>
    <property type="match status" value="1"/>
</dbReference>
<feature type="transmembrane region" description="Helical" evidence="8">
    <location>
        <begin position="138"/>
        <end position="159"/>
    </location>
</feature>
<feature type="transmembrane region" description="Helical" evidence="8">
    <location>
        <begin position="36"/>
        <end position="56"/>
    </location>
</feature>
<dbReference type="GO" id="GO:0016020">
    <property type="term" value="C:membrane"/>
    <property type="evidence" value="ECO:0007669"/>
    <property type="project" value="UniProtKB-SubCell"/>
</dbReference>
<feature type="transmembrane region" description="Helical" evidence="8">
    <location>
        <begin position="115"/>
        <end position="131"/>
    </location>
</feature>
<keyword evidence="10" id="KW-1185">Reference proteome</keyword>
<dbReference type="GO" id="GO:0009847">
    <property type="term" value="P:spore germination"/>
    <property type="evidence" value="ECO:0007669"/>
    <property type="project" value="InterPro"/>
</dbReference>
<keyword evidence="7 8" id="KW-0472">Membrane</keyword>
<dbReference type="Proteomes" id="UP000010420">
    <property type="component" value="Unassembled WGS sequence"/>
</dbReference>
<dbReference type="PANTHER" id="PTHR34975:SF2">
    <property type="entry name" value="SPORE GERMINATION PROTEIN A2"/>
    <property type="match status" value="1"/>
</dbReference>
<keyword evidence="6 8" id="KW-1133">Transmembrane helix</keyword>
<feature type="transmembrane region" description="Helical" evidence="8">
    <location>
        <begin position="302"/>
        <end position="323"/>
    </location>
</feature>
<evidence type="ECO:0000256" key="6">
    <source>
        <dbReference type="ARBA" id="ARBA00022989"/>
    </source>
</evidence>
<accession>L1Q9N0</accession>
<dbReference type="NCBIfam" id="TIGR00912">
    <property type="entry name" value="2A0309"/>
    <property type="match status" value="1"/>
</dbReference>
<dbReference type="HOGENOM" id="CLU_065969_0_0_9"/>
<sequence>MNKLSAKHFILFILGVTCISFKTYPSLFIKLGGRDTWVYTLITFFVFLAFAIYLIYVMSSRKTYDINEIFTSGLSKYIGNLFLFLFALGLFLASIEATTVEANVVKTCFFLKTPAWYIIIFFLIPSVILLGKNFKTLLIFIIISVFSLLANTVLLDIIVETYKDVKYVLPVFSGNVASELLNTGLLILGSLSAFVIALPYLKYLTKDDKIKKHSLIALLIIGFVCTYVILGIISTFGPLRAANIFYPEFPQSQRVQIAGFLEFGELFFLYQTVVGFFVKYILCAYGVYLIFEKFIKNRKYFIAIYTILVFIISTLLAGNNYVLFNILKYYQYVNLVLFILIPLIAFIAFNFKFKKK</sequence>
<keyword evidence="4" id="KW-0309">Germination</keyword>
<evidence type="ECO:0000313" key="9">
    <source>
        <dbReference type="EMBL" id="EKY24425.1"/>
    </source>
</evidence>
<feature type="transmembrane region" description="Helical" evidence="8">
    <location>
        <begin position="179"/>
        <end position="203"/>
    </location>
</feature>
<keyword evidence="3" id="KW-0813">Transport</keyword>
<comment type="similarity">
    <text evidence="2">Belongs to the amino acid-polyamine-organocation (APC) superfamily. Spore germination protein (SGP) (TC 2.A.3.9) family.</text>
</comment>
<feature type="transmembrane region" description="Helical" evidence="8">
    <location>
        <begin position="268"/>
        <end position="290"/>
    </location>
</feature>
<evidence type="ECO:0000256" key="1">
    <source>
        <dbReference type="ARBA" id="ARBA00004141"/>
    </source>
</evidence>
<feature type="transmembrane region" description="Helical" evidence="8">
    <location>
        <begin position="77"/>
        <end position="95"/>
    </location>
</feature>
<dbReference type="OrthoDB" id="2381188at2"/>
<protein>
    <submittedName>
        <fullName evidence="9">Spore germination protein</fullName>
    </submittedName>
</protein>
<evidence type="ECO:0000256" key="4">
    <source>
        <dbReference type="ARBA" id="ARBA00022544"/>
    </source>
</evidence>
<dbReference type="EMBL" id="AMEZ01000086">
    <property type="protein sequence ID" value="EKY24425.1"/>
    <property type="molecule type" value="Genomic_DNA"/>
</dbReference>
<evidence type="ECO:0000256" key="2">
    <source>
        <dbReference type="ARBA" id="ARBA00007998"/>
    </source>
</evidence>
<dbReference type="AlphaFoldDB" id="L1Q9N0"/>
<gene>
    <name evidence="9" type="ORF">HMPREF0216_02725</name>
</gene>
<evidence type="ECO:0000256" key="7">
    <source>
        <dbReference type="ARBA" id="ARBA00023136"/>
    </source>
</evidence>